<reference evidence="1" key="1">
    <citation type="journal article" date="2014" name="Front. Microbiol.">
        <title>High frequency of phylogenetically diverse reductive dehalogenase-homologous genes in deep subseafloor sedimentary metagenomes.</title>
        <authorList>
            <person name="Kawai M."/>
            <person name="Futagami T."/>
            <person name="Toyoda A."/>
            <person name="Takaki Y."/>
            <person name="Nishi S."/>
            <person name="Hori S."/>
            <person name="Arai W."/>
            <person name="Tsubouchi T."/>
            <person name="Morono Y."/>
            <person name="Uchiyama I."/>
            <person name="Ito T."/>
            <person name="Fujiyama A."/>
            <person name="Inagaki F."/>
            <person name="Takami H."/>
        </authorList>
    </citation>
    <scope>NUCLEOTIDE SEQUENCE</scope>
    <source>
        <strain evidence="1">Expedition CK06-06</strain>
    </source>
</reference>
<dbReference type="EMBL" id="BARS01006964">
    <property type="protein sequence ID" value="GAF76279.1"/>
    <property type="molecule type" value="Genomic_DNA"/>
</dbReference>
<name>X0S5H5_9ZZZZ</name>
<protein>
    <submittedName>
        <fullName evidence="1">Uncharacterized protein</fullName>
    </submittedName>
</protein>
<feature type="non-terminal residue" evidence="1">
    <location>
        <position position="1"/>
    </location>
</feature>
<evidence type="ECO:0000313" key="1">
    <source>
        <dbReference type="EMBL" id="GAF76279.1"/>
    </source>
</evidence>
<organism evidence="1">
    <name type="scientific">marine sediment metagenome</name>
    <dbReference type="NCBI Taxonomy" id="412755"/>
    <lineage>
        <taxon>unclassified sequences</taxon>
        <taxon>metagenomes</taxon>
        <taxon>ecological metagenomes</taxon>
    </lineage>
</organism>
<sequence length="45" mass="5066">HNAKRQAPRGLTGLLYSLGYCIGWGIRKIKERTTHFAGKATLPQR</sequence>
<dbReference type="AlphaFoldDB" id="X0S5H5"/>
<comment type="caution">
    <text evidence="1">The sequence shown here is derived from an EMBL/GenBank/DDBJ whole genome shotgun (WGS) entry which is preliminary data.</text>
</comment>
<accession>X0S5H5</accession>
<proteinExistence type="predicted"/>
<gene>
    <name evidence="1" type="ORF">S01H1_13491</name>
</gene>